<keyword evidence="2" id="KW-0964">Secreted</keyword>
<evidence type="ECO:0000256" key="4">
    <source>
        <dbReference type="ARBA" id="ARBA00023157"/>
    </source>
</evidence>
<feature type="signal peptide" evidence="6">
    <location>
        <begin position="1"/>
        <end position="21"/>
    </location>
</feature>
<dbReference type="GO" id="GO:0004857">
    <property type="term" value="F:enzyme inhibitor activity"/>
    <property type="evidence" value="ECO:0007669"/>
    <property type="project" value="InterPro"/>
</dbReference>
<proteinExistence type="inferred from homology"/>
<dbReference type="InterPro" id="IPR051955">
    <property type="entry name" value="PME_Inhibitor"/>
</dbReference>
<keyword evidence="9" id="KW-1185">Reference proteome</keyword>
<dbReference type="InterPro" id="IPR035513">
    <property type="entry name" value="Invertase/methylesterase_inhib"/>
</dbReference>
<gene>
    <name evidence="8" type="ORF">Cni_G18712</name>
</gene>
<organism evidence="8 9">
    <name type="scientific">Canna indica</name>
    <name type="common">Indian-shot</name>
    <dbReference type="NCBI Taxonomy" id="4628"/>
    <lineage>
        <taxon>Eukaryota</taxon>
        <taxon>Viridiplantae</taxon>
        <taxon>Streptophyta</taxon>
        <taxon>Embryophyta</taxon>
        <taxon>Tracheophyta</taxon>
        <taxon>Spermatophyta</taxon>
        <taxon>Magnoliopsida</taxon>
        <taxon>Liliopsida</taxon>
        <taxon>Zingiberales</taxon>
        <taxon>Cannaceae</taxon>
        <taxon>Canna</taxon>
    </lineage>
</organism>
<sequence length="200" mass="21605">MERYITLSLVLLLAAAICASAAAPTAATKSVPRTSAFIRSSCRATRYPQICERCLATYVPPVHRSPRGVAAAALSVSADKARSVSAYVSRMSAKAPSARSRESGAVRDCLETMRDSVDRLRRSVHEMGRMGRARSPRFAWHLSNVQTWVSAALTDESTCLDSLSQNAGPAVRAAIRKRVEEVAQVTSNALALVNRLGTRM</sequence>
<evidence type="ECO:0000256" key="6">
    <source>
        <dbReference type="SAM" id="SignalP"/>
    </source>
</evidence>
<comment type="subcellular location">
    <subcellularLocation>
        <location evidence="1">Secreted</location>
        <location evidence="1">Extracellular space</location>
    </subcellularLocation>
</comment>
<dbReference type="PANTHER" id="PTHR31080">
    <property type="entry name" value="PECTINESTERASE INHIBITOR-LIKE"/>
    <property type="match status" value="1"/>
</dbReference>
<dbReference type="GO" id="GO:0005576">
    <property type="term" value="C:extracellular region"/>
    <property type="evidence" value="ECO:0007669"/>
    <property type="project" value="UniProtKB-SubCell"/>
</dbReference>
<evidence type="ECO:0000256" key="2">
    <source>
        <dbReference type="ARBA" id="ARBA00022525"/>
    </source>
</evidence>
<feature type="chain" id="PRO_5042870509" description="Pectinesterase inhibitor domain-containing protein" evidence="6">
    <location>
        <begin position="22"/>
        <end position="200"/>
    </location>
</feature>
<dbReference type="FunFam" id="1.20.140.40:FF:000006">
    <property type="entry name" value="Pectinesterase inhibitor 3"/>
    <property type="match status" value="1"/>
</dbReference>
<dbReference type="AlphaFoldDB" id="A0AAQ3QHY8"/>
<dbReference type="InterPro" id="IPR006501">
    <property type="entry name" value="Pectinesterase_inhib_dom"/>
</dbReference>
<dbReference type="NCBIfam" id="TIGR01614">
    <property type="entry name" value="PME_inhib"/>
    <property type="match status" value="1"/>
</dbReference>
<keyword evidence="3 6" id="KW-0732">Signal</keyword>
<accession>A0AAQ3QHY8</accession>
<evidence type="ECO:0000256" key="5">
    <source>
        <dbReference type="ARBA" id="ARBA00038471"/>
    </source>
</evidence>
<evidence type="ECO:0000313" key="8">
    <source>
        <dbReference type="EMBL" id="WOL09958.1"/>
    </source>
</evidence>
<dbReference type="Proteomes" id="UP001327560">
    <property type="component" value="Chromosome 6"/>
</dbReference>
<dbReference type="Pfam" id="PF04043">
    <property type="entry name" value="PMEI"/>
    <property type="match status" value="1"/>
</dbReference>
<dbReference type="SUPFAM" id="SSF101148">
    <property type="entry name" value="Plant invertase/pectin methylesterase inhibitor"/>
    <property type="match status" value="1"/>
</dbReference>
<dbReference type="Gene3D" id="1.20.140.40">
    <property type="entry name" value="Invertase/pectin methylesterase inhibitor family protein"/>
    <property type="match status" value="1"/>
</dbReference>
<dbReference type="EMBL" id="CP136895">
    <property type="protein sequence ID" value="WOL09958.1"/>
    <property type="molecule type" value="Genomic_DNA"/>
</dbReference>
<name>A0AAQ3QHY8_9LILI</name>
<evidence type="ECO:0000256" key="3">
    <source>
        <dbReference type="ARBA" id="ARBA00022729"/>
    </source>
</evidence>
<comment type="similarity">
    <text evidence="5">Belongs to the PMEI family.</text>
</comment>
<dbReference type="SMART" id="SM00856">
    <property type="entry name" value="PMEI"/>
    <property type="match status" value="1"/>
</dbReference>
<evidence type="ECO:0000256" key="1">
    <source>
        <dbReference type="ARBA" id="ARBA00004239"/>
    </source>
</evidence>
<feature type="domain" description="Pectinesterase inhibitor" evidence="7">
    <location>
        <begin position="33"/>
        <end position="192"/>
    </location>
</feature>
<evidence type="ECO:0000313" key="9">
    <source>
        <dbReference type="Proteomes" id="UP001327560"/>
    </source>
</evidence>
<keyword evidence="4" id="KW-1015">Disulfide bond</keyword>
<reference evidence="8 9" key="1">
    <citation type="submission" date="2023-10" db="EMBL/GenBank/DDBJ databases">
        <title>Chromosome-scale genome assembly provides insights into flower coloration mechanisms of Canna indica.</title>
        <authorList>
            <person name="Li C."/>
        </authorList>
    </citation>
    <scope>NUCLEOTIDE SEQUENCE [LARGE SCALE GENOMIC DNA]</scope>
    <source>
        <tissue evidence="8">Flower</tissue>
    </source>
</reference>
<dbReference type="PANTHER" id="PTHR31080:SF87">
    <property type="entry name" value="PECTINESTERASE INHIBITOR 7"/>
    <property type="match status" value="1"/>
</dbReference>
<evidence type="ECO:0000259" key="7">
    <source>
        <dbReference type="SMART" id="SM00856"/>
    </source>
</evidence>
<dbReference type="CDD" id="cd15798">
    <property type="entry name" value="PMEI-like_3"/>
    <property type="match status" value="1"/>
</dbReference>
<protein>
    <recommendedName>
        <fullName evidence="7">Pectinesterase inhibitor domain-containing protein</fullName>
    </recommendedName>
</protein>